<dbReference type="Proteomes" id="UP000007494">
    <property type="component" value="Chromosome VIII"/>
</dbReference>
<evidence type="ECO:0000313" key="3">
    <source>
        <dbReference type="EMBL" id="CEL67518.1"/>
    </source>
</evidence>
<feature type="compositionally biased region" description="Acidic residues" evidence="1">
    <location>
        <begin position="934"/>
        <end position="946"/>
    </location>
</feature>
<reference evidence="2" key="1">
    <citation type="submission" date="2011-02" db="EMBL/GenBank/DDBJ databases">
        <authorList>
            <person name="Aslett M."/>
        </authorList>
    </citation>
    <scope>NUCLEOTIDE SEQUENCE</scope>
    <source>
        <strain evidence="2">Liverpool</strain>
    </source>
</reference>
<protein>
    <submittedName>
        <fullName evidence="2">Uncharacterized protein</fullName>
    </submittedName>
</protein>
<organism evidence="2 4">
    <name type="scientific">Neospora caninum (strain Liverpool)</name>
    <dbReference type="NCBI Taxonomy" id="572307"/>
    <lineage>
        <taxon>Eukaryota</taxon>
        <taxon>Sar</taxon>
        <taxon>Alveolata</taxon>
        <taxon>Apicomplexa</taxon>
        <taxon>Conoidasida</taxon>
        <taxon>Coccidia</taxon>
        <taxon>Eucoccidiorida</taxon>
        <taxon>Eimeriorina</taxon>
        <taxon>Sarcocystidae</taxon>
        <taxon>Neospora</taxon>
    </lineage>
</organism>
<reference evidence="3" key="4">
    <citation type="journal article" date="2015" name="PLoS ONE">
        <title>Comprehensive Evaluation of Toxoplasma gondii VEG and Neospora caninum LIV Genomes with Tachyzoite Stage Transcriptome and Proteome Defines Novel Transcript Features.</title>
        <authorList>
            <person name="Ramaprasad A."/>
            <person name="Mourier T."/>
            <person name="Naeem R."/>
            <person name="Malas T.B."/>
            <person name="Moussa E."/>
            <person name="Panigrahi A."/>
            <person name="Vermont S.J."/>
            <person name="Otto T.D."/>
            <person name="Wastling J."/>
            <person name="Pain A."/>
        </authorList>
    </citation>
    <scope>NUCLEOTIDE SEQUENCE</scope>
    <source>
        <strain evidence="3">Liverpool</strain>
    </source>
</reference>
<dbReference type="eggNOG" id="ENOG502QY85">
    <property type="taxonomic scope" value="Eukaryota"/>
</dbReference>
<feature type="compositionally biased region" description="Polar residues" evidence="1">
    <location>
        <begin position="1026"/>
        <end position="1046"/>
    </location>
</feature>
<dbReference type="GeneID" id="13442782"/>
<feature type="compositionally biased region" description="Basic and acidic residues" evidence="1">
    <location>
        <begin position="884"/>
        <end position="893"/>
    </location>
</feature>
<feature type="region of interest" description="Disordered" evidence="1">
    <location>
        <begin position="1"/>
        <end position="30"/>
    </location>
</feature>
<proteinExistence type="predicted"/>
<name>F0VIG8_NEOCL</name>
<feature type="region of interest" description="Disordered" evidence="1">
    <location>
        <begin position="393"/>
        <end position="424"/>
    </location>
</feature>
<feature type="compositionally biased region" description="Basic residues" evidence="1">
    <location>
        <begin position="394"/>
        <end position="405"/>
    </location>
</feature>
<keyword evidence="4" id="KW-1185">Reference proteome</keyword>
<gene>
    <name evidence="3" type="ORF">BN1204_033170</name>
    <name evidence="2" type="ORF">NCLIV_033170</name>
</gene>
<feature type="region of interest" description="Disordered" evidence="1">
    <location>
        <begin position="1026"/>
        <end position="1055"/>
    </location>
</feature>
<accession>F0VIG8</accession>
<dbReference type="OMA" id="NLQWHEG"/>
<reference evidence="2" key="2">
    <citation type="submission" date="2011-03" db="EMBL/GenBank/DDBJ databases">
        <title>Comparative genomics and transcriptomics of Neospora caninum and Toxoplasma gondii.</title>
        <authorList>
            <person name="Reid A.J."/>
            <person name="Sohal A."/>
            <person name="Harris D."/>
            <person name="Quail M."/>
            <person name="Sanders M."/>
            <person name="Berriman M."/>
            <person name="Wastling J.M."/>
            <person name="Pain A."/>
        </authorList>
    </citation>
    <scope>NUCLEOTIDE SEQUENCE</scope>
    <source>
        <strain evidence="2">Liverpool</strain>
    </source>
</reference>
<evidence type="ECO:0000313" key="2">
    <source>
        <dbReference type="EMBL" id="CBZ53529.1"/>
    </source>
</evidence>
<dbReference type="InParanoid" id="F0VIG8"/>
<reference evidence="4" key="3">
    <citation type="journal article" date="2012" name="PLoS Pathog.">
        <title>Comparative genomics of the apicomplexan parasites Toxoplasma gondii and Neospora caninum: Coccidia differing in host range and transmission strategy.</title>
        <authorList>
            <person name="Reid A.J."/>
            <person name="Vermont S.J."/>
            <person name="Cotton J.A."/>
            <person name="Harris D."/>
            <person name="Hill-Cawthorne G.A."/>
            <person name="Konen-Waisman S."/>
            <person name="Latham S.M."/>
            <person name="Mourier T."/>
            <person name="Norton R."/>
            <person name="Quail M.A."/>
            <person name="Sanders M."/>
            <person name="Shanmugam D."/>
            <person name="Sohal A."/>
            <person name="Wasmuth J.D."/>
            <person name="Brunk B."/>
            <person name="Grigg M.E."/>
            <person name="Howard J.C."/>
            <person name="Parkinson J."/>
            <person name="Roos D.S."/>
            <person name="Trees A.J."/>
            <person name="Berriman M."/>
            <person name="Pain A."/>
            <person name="Wastling J.M."/>
        </authorList>
    </citation>
    <scope>NUCLEOTIDE SEQUENCE [LARGE SCALE GENOMIC DNA]</scope>
    <source>
        <strain evidence="4">Liverpool</strain>
    </source>
</reference>
<dbReference type="VEuPathDB" id="ToxoDB:NCLIV_033170"/>
<feature type="compositionally biased region" description="Polar residues" evidence="1">
    <location>
        <begin position="485"/>
        <end position="495"/>
    </location>
</feature>
<feature type="region of interest" description="Disordered" evidence="1">
    <location>
        <begin position="884"/>
        <end position="903"/>
    </location>
</feature>
<evidence type="ECO:0000256" key="1">
    <source>
        <dbReference type="SAM" id="MobiDB-lite"/>
    </source>
</evidence>
<dbReference type="AlphaFoldDB" id="F0VIG8"/>
<dbReference type="EMBL" id="FR823390">
    <property type="protein sequence ID" value="CBZ53529.1"/>
    <property type="molecule type" value="Genomic_DNA"/>
</dbReference>
<dbReference type="RefSeq" id="XP_003883561.1">
    <property type="nucleotide sequence ID" value="XM_003883512.1"/>
</dbReference>
<evidence type="ECO:0000313" key="4">
    <source>
        <dbReference type="Proteomes" id="UP000007494"/>
    </source>
</evidence>
<sequence>MMQGPGFMAGTERSFPLADGDYPFSSGPHSPAISDVDGGTVTPTGPPRSFIPLLSHRLSAIQADGNRDREVVDASVSCEQGLDRGSKHEFSPCHSESFLLQETSPFTPPTLSDSSDAGWLDLRHTHSYGGCSDVDVGFGLLGLDSQAPGVLELLSKEGHSTSAPVCHWGWSGDSADATGTNEVHAPGNSWRSVADNGSEGSKSTLLTAQRPCVGVDGTHVTGGQSEGTRLPETTLGWVAERGERCGAAGNSLHQIMSARLLSGGHDTSQNSLAGEHSVGSNKNEPMDICGSVLTASTQPCSTRSSPQDWSPVIQMKCSTSTKEITVDMQSGSSWKWGVVQVDASQGKLLQEGAQCTQQLAQGLRQNTENCYRYAWQTQEQVVASGETNLQRPATAHHHVTRHVSCGRRDEQRSRHGQCGEDGVQARSNPISRFVVAQGNRSAVGGCGRDVMPQCVRYERETYEPSRSLRPSKSAFPEVCISPSSLTRSTTATSMTGPPPEKIDTSSMISSLPWSETDSEHTRGMLAGSREAPSDRILRGVCASKLGDRVVQALPSGAIAGAGYQAVDPMWPSALSGASQSRRVQRGTGQFWNRAQGSMWNSGGRWDVREPPHAFGQFDVNTSTLIPPRTVTGVDQQREDVLWPRQCAERALSLPSTFQCSNFVGPRMTGAAADVMETAEDTQRLGQQISRPVELDRLQKKPPHPTSFPGCPGPGSFMGHTPYTGRSGEAYAYIPTREVATGHVAQMSYNTGNGTFGLQHGETPVERVEVNSSTVSSPACLSCSSETSLGQSSARDYLSVCTASSASESVVGNNNFTIRGGQQFLGRTDEVAEATLKHGFESNGFGTRCATDNIITLSSSKRTRLDSEGITYLDEANFVKKTRRTAGDGKEIQDNKPASLDPRTTGSVFPELESGDWHALAPDVGDCCGEGSERCEDDAGGQGDEDSNLQWHEGFTLPLGKDGRGELIKRMRSVHKADREFCRFSLEGMGIDFKRLAHATVEELWKIAYRWGLFGYAVKLSKKYGKTTTSQSRKKTLQNSPGPNFQEVSPACERSR</sequence>
<dbReference type="EMBL" id="LN714483">
    <property type="protein sequence ID" value="CEL67518.1"/>
    <property type="molecule type" value="Genomic_DNA"/>
</dbReference>
<feature type="region of interest" description="Disordered" evidence="1">
    <location>
        <begin position="485"/>
        <end position="506"/>
    </location>
</feature>
<feature type="region of interest" description="Disordered" evidence="1">
    <location>
        <begin position="930"/>
        <end position="949"/>
    </location>
</feature>
<dbReference type="OrthoDB" id="329932at2759"/>